<name>A0ABP0Q1P5_9DINO</name>
<dbReference type="CDD" id="cd02440">
    <property type="entry name" value="AdoMet_MTases"/>
    <property type="match status" value="1"/>
</dbReference>
<reference evidence="1 2" key="1">
    <citation type="submission" date="2024-02" db="EMBL/GenBank/DDBJ databases">
        <authorList>
            <person name="Chen Y."/>
            <person name="Shah S."/>
            <person name="Dougan E. K."/>
            <person name="Thang M."/>
            <person name="Chan C."/>
        </authorList>
    </citation>
    <scope>NUCLEOTIDE SEQUENCE [LARGE SCALE GENOMIC DNA]</scope>
</reference>
<dbReference type="SUPFAM" id="SSF53335">
    <property type="entry name" value="S-adenosyl-L-methionine-dependent methyltransferases"/>
    <property type="match status" value="1"/>
</dbReference>
<dbReference type="EMBL" id="CAXAMN010023873">
    <property type="protein sequence ID" value="CAK9081783.1"/>
    <property type="molecule type" value="Genomic_DNA"/>
</dbReference>
<comment type="caution">
    <text evidence="1">The sequence shown here is derived from an EMBL/GenBank/DDBJ whole genome shotgun (WGS) entry which is preliminary data.</text>
</comment>
<protein>
    <submittedName>
        <fullName evidence="1">Uncharacterized protein</fullName>
    </submittedName>
</protein>
<dbReference type="PANTHER" id="PTHR43861:SF1">
    <property type="entry name" value="TRANS-ACONITATE 2-METHYLTRANSFERASE"/>
    <property type="match status" value="1"/>
</dbReference>
<dbReference type="GO" id="GO:0008168">
    <property type="term" value="F:methyltransferase activity"/>
    <property type="evidence" value="ECO:0007669"/>
    <property type="project" value="UniProtKB-KW"/>
</dbReference>
<evidence type="ECO:0000313" key="2">
    <source>
        <dbReference type="Proteomes" id="UP001642484"/>
    </source>
</evidence>
<dbReference type="PANTHER" id="PTHR43861">
    <property type="entry name" value="TRANS-ACONITATE 2-METHYLTRANSFERASE-RELATED"/>
    <property type="match status" value="1"/>
</dbReference>
<dbReference type="InterPro" id="IPR029063">
    <property type="entry name" value="SAM-dependent_MTases_sf"/>
</dbReference>
<accession>A0ABP0Q1P5</accession>
<dbReference type="Proteomes" id="UP001642484">
    <property type="component" value="Unassembled WGS sequence"/>
</dbReference>
<evidence type="ECO:0000313" key="1">
    <source>
        <dbReference type="EMBL" id="CAK9081783.1"/>
    </source>
</evidence>
<dbReference type="InterPro" id="IPR041698">
    <property type="entry name" value="Methyltransf_25"/>
</dbReference>
<organism evidence="1 2">
    <name type="scientific">Durusdinium trenchii</name>
    <dbReference type="NCBI Taxonomy" id="1381693"/>
    <lineage>
        <taxon>Eukaryota</taxon>
        <taxon>Sar</taxon>
        <taxon>Alveolata</taxon>
        <taxon>Dinophyceae</taxon>
        <taxon>Suessiales</taxon>
        <taxon>Symbiodiniaceae</taxon>
        <taxon>Durusdinium</taxon>
    </lineage>
</organism>
<gene>
    <name evidence="1" type="ORF">CCMP2556_LOCUS39981</name>
</gene>
<proteinExistence type="predicted"/>
<keyword evidence="2" id="KW-1185">Reference proteome</keyword>
<sequence>MRSVSFRGCLFLLLIILFRLRQRDSAAISMAKEIDEVAKEWDEWAEGWTTGEMGEMVLQFNRLAEEIVRSKVGDLSGKTIMEFGAGHGVLGLALAADCASVELVDVAPKMVAEAEKKIASKDFKNVKAHCCDLLVECPFSPNSLDLIISGSVLTFTPDLPKTLAKLADLSKPGGYQLHFVFKGPDAPVRDRSRTTELSYEDGMSEAQLRDELEAAQLSCLESGELPPLSATESMTWIWVLAKK</sequence>
<dbReference type="Pfam" id="PF13649">
    <property type="entry name" value="Methyltransf_25"/>
    <property type="match status" value="1"/>
</dbReference>
<dbReference type="GO" id="GO:0032259">
    <property type="term" value="P:methylation"/>
    <property type="evidence" value="ECO:0007669"/>
    <property type="project" value="UniProtKB-KW"/>
</dbReference>
<dbReference type="Gene3D" id="3.40.50.150">
    <property type="entry name" value="Vaccinia Virus protein VP39"/>
    <property type="match status" value="1"/>
</dbReference>